<evidence type="ECO:0000256" key="1">
    <source>
        <dbReference type="ARBA" id="ARBA00022448"/>
    </source>
</evidence>
<feature type="transmembrane region" description="Helical" evidence="5">
    <location>
        <begin position="99"/>
        <end position="125"/>
    </location>
</feature>
<evidence type="ECO:0000256" key="2">
    <source>
        <dbReference type="ARBA" id="ARBA00022538"/>
    </source>
</evidence>
<dbReference type="PANTHER" id="PTHR10110:SF154">
    <property type="entry name" value="SODIUM_HYDROGEN EXCHANGER"/>
    <property type="match status" value="1"/>
</dbReference>
<dbReference type="EMBL" id="CM007648">
    <property type="protein sequence ID" value="ONM17626.1"/>
    <property type="molecule type" value="Genomic_DNA"/>
</dbReference>
<keyword evidence="3" id="KW-0630">Potassium</keyword>
<keyword evidence="4" id="KW-0406">Ion transport</keyword>
<dbReference type="EMBL" id="CM007648">
    <property type="protein sequence ID" value="ONM17586.1"/>
    <property type="molecule type" value="Genomic_DNA"/>
</dbReference>
<keyword evidence="1" id="KW-0813">Transport</keyword>
<dbReference type="EMBL" id="CM007648">
    <property type="protein sequence ID" value="ONM17595.1"/>
    <property type="molecule type" value="Genomic_DNA"/>
</dbReference>
<dbReference type="EMBL" id="CM007648">
    <property type="protein sequence ID" value="ONM17603.1"/>
    <property type="molecule type" value="Genomic_DNA"/>
</dbReference>
<dbReference type="GO" id="GO:0006813">
    <property type="term" value="P:potassium ion transport"/>
    <property type="evidence" value="ECO:0007669"/>
    <property type="project" value="UniProtKB-KW"/>
</dbReference>
<dbReference type="EMBL" id="CM007648">
    <property type="protein sequence ID" value="ONM17592.1"/>
    <property type="molecule type" value="Genomic_DNA"/>
</dbReference>
<organism evidence="6">
    <name type="scientific">Zea mays</name>
    <name type="common">Maize</name>
    <dbReference type="NCBI Taxonomy" id="4577"/>
    <lineage>
        <taxon>Eukaryota</taxon>
        <taxon>Viridiplantae</taxon>
        <taxon>Streptophyta</taxon>
        <taxon>Embryophyta</taxon>
        <taxon>Tracheophyta</taxon>
        <taxon>Spermatophyta</taxon>
        <taxon>Magnoliopsida</taxon>
        <taxon>Liliopsida</taxon>
        <taxon>Poales</taxon>
        <taxon>Poaceae</taxon>
        <taxon>PACMAD clade</taxon>
        <taxon>Panicoideae</taxon>
        <taxon>Andropogonodae</taxon>
        <taxon>Andropogoneae</taxon>
        <taxon>Tripsacinae</taxon>
        <taxon>Zea</taxon>
    </lineage>
</organism>
<dbReference type="InterPro" id="IPR018422">
    <property type="entry name" value="Cation/H_exchanger_CPA1"/>
</dbReference>
<dbReference type="EMBL" id="CM007648">
    <property type="protein sequence ID" value="ONM17590.1"/>
    <property type="molecule type" value="Genomic_DNA"/>
</dbReference>
<accession>A0A1D6EB66</accession>
<dbReference type="GO" id="GO:0016020">
    <property type="term" value="C:membrane"/>
    <property type="evidence" value="ECO:0007669"/>
    <property type="project" value="InterPro"/>
</dbReference>
<sequence length="165" mass="18164">MAPERGAAMALGDPPADYASIAAVGLFVALMCVCIVVGHLLEENRWMNESITTLFIGLGTRAVILFASSEKHSRVLVFSEDLLFIYLLPPIIFNAGNGIRVLMLCSSVMVLLFYFLLVFISVFPAHNNKHNEKSKKTLTIKSSIYIKRDVATLPVCSENSSSFSF</sequence>
<dbReference type="EMBL" id="CM007648">
    <property type="protein sequence ID" value="ONM17628.1"/>
    <property type="molecule type" value="Genomic_DNA"/>
</dbReference>
<dbReference type="GO" id="GO:0015385">
    <property type="term" value="F:sodium:proton antiporter activity"/>
    <property type="evidence" value="ECO:0007669"/>
    <property type="project" value="InterPro"/>
</dbReference>
<keyword evidence="5" id="KW-0812">Transmembrane</keyword>
<gene>
    <name evidence="6" type="ORF">ZEAMMB73_Zm00001d003728</name>
</gene>
<evidence type="ECO:0000256" key="5">
    <source>
        <dbReference type="SAM" id="Phobius"/>
    </source>
</evidence>
<keyword evidence="2" id="KW-0633">Potassium transport</keyword>
<dbReference type="AlphaFoldDB" id="A0A1D6EB66"/>
<dbReference type="EMBL" id="CM007648">
    <property type="protein sequence ID" value="ONM17596.1"/>
    <property type="molecule type" value="Genomic_DNA"/>
</dbReference>
<feature type="transmembrane region" description="Helical" evidence="5">
    <location>
        <begin position="75"/>
        <end position="93"/>
    </location>
</feature>
<protein>
    <submittedName>
        <fullName evidence="6">Sodium/hydrogen exchanger 2</fullName>
    </submittedName>
</protein>
<feature type="transmembrane region" description="Helical" evidence="5">
    <location>
        <begin position="47"/>
        <end position="68"/>
    </location>
</feature>
<proteinExistence type="predicted"/>
<evidence type="ECO:0000256" key="4">
    <source>
        <dbReference type="ARBA" id="ARBA00023065"/>
    </source>
</evidence>
<reference evidence="6" key="1">
    <citation type="submission" date="2015-12" db="EMBL/GenBank/DDBJ databases">
        <title>Update maize B73 reference genome by single molecule sequencing technologies.</title>
        <authorList>
            <consortium name="Maize Genome Sequencing Project"/>
            <person name="Ware D."/>
        </authorList>
    </citation>
    <scope>NUCLEOTIDE SEQUENCE [LARGE SCALE GENOMIC DNA]</scope>
    <source>
        <tissue evidence="6">Seedling</tissue>
    </source>
</reference>
<dbReference type="PANTHER" id="PTHR10110">
    <property type="entry name" value="SODIUM/HYDROGEN EXCHANGER"/>
    <property type="match status" value="1"/>
</dbReference>
<feature type="transmembrane region" description="Helical" evidence="5">
    <location>
        <begin position="21"/>
        <end position="41"/>
    </location>
</feature>
<evidence type="ECO:0000256" key="3">
    <source>
        <dbReference type="ARBA" id="ARBA00022958"/>
    </source>
</evidence>
<name>A0A1D6EB66_MAIZE</name>
<evidence type="ECO:0000313" key="6">
    <source>
        <dbReference type="EMBL" id="ONM17626.1"/>
    </source>
</evidence>
<keyword evidence="5" id="KW-0472">Membrane</keyword>
<keyword evidence="5" id="KW-1133">Transmembrane helix</keyword>